<dbReference type="Pfam" id="PF04586">
    <property type="entry name" value="Peptidase_S78"/>
    <property type="match status" value="1"/>
</dbReference>
<gene>
    <name evidence="9" type="ORF">UFOVP219_45</name>
</gene>
<feature type="domain" description="Prohead serine protease" evidence="8">
    <location>
        <begin position="534"/>
        <end position="687"/>
    </location>
</feature>
<dbReference type="InterPro" id="IPR006433">
    <property type="entry name" value="Prohead_protease"/>
</dbReference>
<comment type="similarity">
    <text evidence="1">Belongs to the Dps family.</text>
</comment>
<keyword evidence="3 9" id="KW-0645">Protease</keyword>
<proteinExistence type="inferred from homology"/>
<keyword evidence="2" id="KW-1188">Viral release from host cell</keyword>
<keyword evidence="6" id="KW-1273">Viral capsid maturation</keyword>
<feature type="domain" description="Ferritin/DPS" evidence="7">
    <location>
        <begin position="327"/>
        <end position="466"/>
    </location>
</feature>
<keyword evidence="5" id="KW-0118">Viral capsid assembly</keyword>
<name>A0A6J7WPK9_9CAUD</name>
<keyword evidence="4" id="KW-0378">Hydrolase</keyword>
<sequence>MPYFIEKSAKGWDTVKDDGTVLGSHSDKKSAIAQMVALSLAEKLPAGGELKRAVPSGSYVPPVAVQDNAKQALKWIADGFAGSGFTGVGRARAQQLASGDAVSADVVNRMGSYFARHEVDKKASGFSKGEPGFPSAGRVAWDAWGGDAGQVWVEGLKSKIDSMNDGVNKVANRDVVASVGITDLDDTLIVNGALHQDYFDWLDHQPVKLYVVTGRPESDRETTIDQLDEFNVQYRELIMRPDSVAPAGINAWKGSVAKELIGNGEDVKFAVDNNPEARAAYKKAGVQEVLDPKTINYDTATVRDMMEDVPEMPADEVLEPTKQDLADELRELLGNVVSAKFLAHGAHWNVKGVLFSQFHEFFGEIYADYDSAIDPLAENIRKLDVDAPFTLPQFVADTEIEATFVGGDPVQLSLAIYKANEILIGDIVEVLCTADELNQQGIYNFLADLQDRFGKWHWQLGAVIGKELTDAFAVDVEEVDEPLMPGESAPANTPSVDLGEVDAVRFIDPTQVAVLAKRGERVTKGIERRQIIRDLEIRAEGDGMTLRGYAAVFNSPSQPLPFTETIANGAFRDSLNSRNDVKLLWNHDTGTVLGSTRAGTLKLTEDAKGLLVEAQLPDTQAGRDAATLIKRGDVNAFSFGFRVPANGDEWPSADQRILKRVNVHEVSLVAFPAYTATEGTASVRAMTELVDKIAKLAEIRGVSAEELTDALLALESGDELTERQGELLTDTLGKVLKKDESVTSPAQVLDLKKKQLDLLMSKI</sequence>
<evidence type="ECO:0000256" key="4">
    <source>
        <dbReference type="ARBA" id="ARBA00022801"/>
    </source>
</evidence>
<dbReference type="GO" id="GO:0008199">
    <property type="term" value="F:ferric iron binding"/>
    <property type="evidence" value="ECO:0007669"/>
    <property type="project" value="InterPro"/>
</dbReference>
<accession>A0A6J7WPK9</accession>
<evidence type="ECO:0000256" key="2">
    <source>
        <dbReference type="ARBA" id="ARBA00022612"/>
    </source>
</evidence>
<evidence type="ECO:0000256" key="5">
    <source>
        <dbReference type="ARBA" id="ARBA00022950"/>
    </source>
</evidence>
<dbReference type="InterPro" id="IPR054613">
    <property type="entry name" value="Peptidase_S78_dom"/>
</dbReference>
<dbReference type="InterPro" id="IPR036412">
    <property type="entry name" value="HAD-like_sf"/>
</dbReference>
<dbReference type="InterPro" id="IPR009078">
    <property type="entry name" value="Ferritin-like_SF"/>
</dbReference>
<evidence type="ECO:0000256" key="6">
    <source>
        <dbReference type="ARBA" id="ARBA00023045"/>
    </source>
</evidence>
<evidence type="ECO:0000259" key="7">
    <source>
        <dbReference type="Pfam" id="PF00210"/>
    </source>
</evidence>
<organism evidence="9">
    <name type="scientific">uncultured Caudovirales phage</name>
    <dbReference type="NCBI Taxonomy" id="2100421"/>
    <lineage>
        <taxon>Viruses</taxon>
        <taxon>Duplodnaviria</taxon>
        <taxon>Heunggongvirae</taxon>
        <taxon>Uroviricota</taxon>
        <taxon>Caudoviricetes</taxon>
        <taxon>Peduoviridae</taxon>
        <taxon>Maltschvirus</taxon>
        <taxon>Maltschvirus maltsch</taxon>
    </lineage>
</organism>
<dbReference type="InterPro" id="IPR002177">
    <property type="entry name" value="DPS_DNA-bd"/>
</dbReference>
<dbReference type="InterPro" id="IPR012347">
    <property type="entry name" value="Ferritin-like"/>
</dbReference>
<dbReference type="GO" id="GO:0046797">
    <property type="term" value="P:viral procapsid maturation"/>
    <property type="evidence" value="ECO:0007669"/>
    <property type="project" value="UniProtKB-KW"/>
</dbReference>
<dbReference type="Gene3D" id="1.20.1260.10">
    <property type="match status" value="1"/>
</dbReference>
<dbReference type="EMBL" id="LR798260">
    <property type="protein sequence ID" value="CAB5218642.1"/>
    <property type="molecule type" value="Genomic_DNA"/>
</dbReference>
<evidence type="ECO:0000256" key="3">
    <source>
        <dbReference type="ARBA" id="ARBA00022670"/>
    </source>
</evidence>
<dbReference type="InterPro" id="IPR023214">
    <property type="entry name" value="HAD_sf"/>
</dbReference>
<evidence type="ECO:0000259" key="8">
    <source>
        <dbReference type="Pfam" id="PF04586"/>
    </source>
</evidence>
<dbReference type="GO" id="GO:0008233">
    <property type="term" value="F:peptidase activity"/>
    <property type="evidence" value="ECO:0007669"/>
    <property type="project" value="UniProtKB-KW"/>
</dbReference>
<dbReference type="PANTHER" id="PTHR42932">
    <property type="entry name" value="GENERAL STRESS PROTEIN 20U"/>
    <property type="match status" value="1"/>
</dbReference>
<dbReference type="InterPro" id="IPR008331">
    <property type="entry name" value="Ferritin_DPS_dom"/>
</dbReference>
<evidence type="ECO:0000256" key="1">
    <source>
        <dbReference type="ARBA" id="ARBA00009497"/>
    </source>
</evidence>
<dbReference type="GO" id="GO:0006508">
    <property type="term" value="P:proteolysis"/>
    <property type="evidence" value="ECO:0007669"/>
    <property type="project" value="UniProtKB-KW"/>
</dbReference>
<dbReference type="PANTHER" id="PTHR42932:SF1">
    <property type="entry name" value="GENERAL STRESS PROTEIN 20U"/>
    <property type="match status" value="1"/>
</dbReference>
<reference evidence="9" key="1">
    <citation type="submission" date="2020-05" db="EMBL/GenBank/DDBJ databases">
        <authorList>
            <person name="Chiriac C."/>
            <person name="Salcher M."/>
            <person name="Ghai R."/>
            <person name="Kavagutti S V."/>
        </authorList>
    </citation>
    <scope>NUCLEOTIDE SEQUENCE</scope>
</reference>
<dbReference type="SUPFAM" id="SSF56784">
    <property type="entry name" value="HAD-like"/>
    <property type="match status" value="1"/>
</dbReference>
<protein>
    <submittedName>
        <fullName evidence="9">Prohead protease</fullName>
    </submittedName>
</protein>
<evidence type="ECO:0000313" key="9">
    <source>
        <dbReference type="EMBL" id="CAB5218642.1"/>
    </source>
</evidence>
<dbReference type="Gene3D" id="3.40.50.1000">
    <property type="entry name" value="HAD superfamily/HAD-like"/>
    <property type="match status" value="1"/>
</dbReference>
<dbReference type="Pfam" id="PF00210">
    <property type="entry name" value="Ferritin"/>
    <property type="match status" value="1"/>
</dbReference>
<dbReference type="NCBIfam" id="TIGR01543">
    <property type="entry name" value="proheadase_HK97"/>
    <property type="match status" value="1"/>
</dbReference>
<dbReference type="SUPFAM" id="SSF47240">
    <property type="entry name" value="Ferritin-like"/>
    <property type="match status" value="1"/>
</dbReference>